<dbReference type="Pfam" id="PF17038">
    <property type="entry name" value="CBP_BcsN"/>
    <property type="match status" value="1"/>
</dbReference>
<gene>
    <name evidence="3" type="ORF">A5481_17635</name>
</gene>
<proteinExistence type="predicted"/>
<evidence type="ECO:0000256" key="1">
    <source>
        <dbReference type="SAM" id="MobiDB-lite"/>
    </source>
</evidence>
<sequence>MIRPLAVLAAALALGACTAQERAASRYASLDASLPAAPPQRAEATPVVVLPVWIGRPVALRERDGADGFAQAFTLSTPGHRGGRDDLVLVSSPREPAREAGPGGKPTEAGIRAELAGAFPGVAMQVVTRPSANAYGPYGLAIGRAGPARCLYAWQWIPAAPVREGGAPAPLSLRLRLCRDDLTLEAMAAAVTALRLVPRFAGEPVATAARRPARPPRAATADAAPRPPHRARPVERPGPAVVPASGAPSPAPASASSGPRYLGEAAEHGPASTGPLRSAQGGFAAIGLVTPGIVDAPSGPVAGLPPGAAILPPEATRGPAPRS</sequence>
<keyword evidence="2" id="KW-0732">Signal</keyword>
<organism evidence="3 4">
    <name type="scientific">Methylobacterium platani</name>
    <dbReference type="NCBI Taxonomy" id="427683"/>
    <lineage>
        <taxon>Bacteria</taxon>
        <taxon>Pseudomonadati</taxon>
        <taxon>Pseudomonadota</taxon>
        <taxon>Alphaproteobacteria</taxon>
        <taxon>Hyphomicrobiales</taxon>
        <taxon>Methylobacteriaceae</taxon>
        <taxon>Methylobacterium</taxon>
    </lineage>
</organism>
<evidence type="ECO:0000256" key="2">
    <source>
        <dbReference type="SAM" id="SignalP"/>
    </source>
</evidence>
<evidence type="ECO:0000313" key="3">
    <source>
        <dbReference type="EMBL" id="OAS23136.1"/>
    </source>
</evidence>
<reference evidence="3 4" key="1">
    <citation type="submission" date="2016-04" db="EMBL/GenBank/DDBJ databases">
        <authorList>
            <person name="Evans L.H."/>
            <person name="Alamgir A."/>
            <person name="Owens N."/>
            <person name="Weber N.D."/>
            <person name="Virtaneva K."/>
            <person name="Barbian K."/>
            <person name="Babar A."/>
            <person name="Rosenke K."/>
        </authorList>
    </citation>
    <scope>NUCLEOTIDE SEQUENCE [LARGE SCALE GENOMIC DNA]</scope>
    <source>
        <strain evidence="3 4">PMB02</strain>
    </source>
</reference>
<dbReference type="PROSITE" id="PS51257">
    <property type="entry name" value="PROKAR_LIPOPROTEIN"/>
    <property type="match status" value="1"/>
</dbReference>
<feature type="compositionally biased region" description="Low complexity" evidence="1">
    <location>
        <begin position="206"/>
        <end position="224"/>
    </location>
</feature>
<dbReference type="Proteomes" id="UP000078316">
    <property type="component" value="Unassembled WGS sequence"/>
</dbReference>
<accession>A0A179SAM9</accession>
<feature type="signal peptide" evidence="2">
    <location>
        <begin position="1"/>
        <end position="19"/>
    </location>
</feature>
<evidence type="ECO:0000313" key="4">
    <source>
        <dbReference type="Proteomes" id="UP000078316"/>
    </source>
</evidence>
<dbReference type="STRING" id="427683.A5481_17635"/>
<dbReference type="EMBL" id="LWHQ01000035">
    <property type="protein sequence ID" value="OAS23136.1"/>
    <property type="molecule type" value="Genomic_DNA"/>
</dbReference>
<feature type="chain" id="PRO_5008105824" description="Cellulose biosynthesis protein BcsN" evidence="2">
    <location>
        <begin position="20"/>
        <end position="323"/>
    </location>
</feature>
<dbReference type="InterPro" id="IPR031482">
    <property type="entry name" value="CBP_BcsN"/>
</dbReference>
<dbReference type="RefSeq" id="WP_064504093.1">
    <property type="nucleotide sequence ID" value="NZ_LWHQ01000035.1"/>
</dbReference>
<feature type="region of interest" description="Disordered" evidence="1">
    <location>
        <begin position="206"/>
        <end position="279"/>
    </location>
</feature>
<dbReference type="AlphaFoldDB" id="A0A179SAM9"/>
<comment type="caution">
    <text evidence="3">The sequence shown here is derived from an EMBL/GenBank/DDBJ whole genome shotgun (WGS) entry which is preliminary data.</text>
</comment>
<protein>
    <recommendedName>
        <fullName evidence="5">Cellulose biosynthesis protein BcsN</fullName>
    </recommendedName>
</protein>
<name>A0A179SAM9_9HYPH</name>
<evidence type="ECO:0008006" key="5">
    <source>
        <dbReference type="Google" id="ProtNLM"/>
    </source>
</evidence>
<feature type="compositionally biased region" description="Low complexity" evidence="1">
    <location>
        <begin position="237"/>
        <end position="259"/>
    </location>
</feature>
<dbReference type="OrthoDB" id="7988083at2"/>